<dbReference type="PANTHER" id="PTHR45786">
    <property type="entry name" value="DNA BINDING PROTEIN-LIKE"/>
    <property type="match status" value="1"/>
</dbReference>
<dbReference type="InterPro" id="IPR021109">
    <property type="entry name" value="Peptidase_aspartic_dom_sf"/>
</dbReference>
<name>A0A2X0KK42_9BASI</name>
<gene>
    <name evidence="1" type="ORF">BZ3500_MVSOF-1268-A1-R1_CHR6-3G08946</name>
</gene>
<dbReference type="CDD" id="cd00303">
    <property type="entry name" value="retropepsin_like"/>
    <property type="match status" value="1"/>
</dbReference>
<accession>A0A2X0KK42</accession>
<dbReference type="STRING" id="289078.A0A2X0KK42"/>
<evidence type="ECO:0000313" key="1">
    <source>
        <dbReference type="EMBL" id="SCZ93879.1"/>
    </source>
</evidence>
<evidence type="ECO:0000313" key="2">
    <source>
        <dbReference type="Proteomes" id="UP000249723"/>
    </source>
</evidence>
<sequence>MPADANCLTKRLDTGSAKEAKAFRENAQSYNNALSFTSLAAHVDQTRLGTLGPPLFRVFGRLYHRLGALIPAVNQRPACAQTWLIDPAEATDTRLGPNGADSRTQRSTLAKLESMLRTVGASGLGQVLRGFGRCELLHKAISGTQHCMDSSLVKVDLCMRLCAPLGTGRKALVSAGSMSQPCLSKGWALIHGRDQGAESMIEATKHARHGGERFIDDFFVSRHGLVRRPHSTPIPLFVIDGRPIASGHVTHFVRLTITLGGHSQVIQADVTQLGTYPDPLVLGTPWLRLFNPSINWADNTLTFSCSQCTLGHPTSVGVGLQGLPLARASKTGRESQSFGNHRREISRLTANEDDWRRSREARTASC</sequence>
<proteinExistence type="predicted"/>
<dbReference type="Gene3D" id="2.40.70.10">
    <property type="entry name" value="Acid Proteases"/>
    <property type="match status" value="1"/>
</dbReference>
<dbReference type="OrthoDB" id="128646at2759"/>
<organism evidence="1 2">
    <name type="scientific">Microbotryum saponariae</name>
    <dbReference type="NCBI Taxonomy" id="289078"/>
    <lineage>
        <taxon>Eukaryota</taxon>
        <taxon>Fungi</taxon>
        <taxon>Dikarya</taxon>
        <taxon>Basidiomycota</taxon>
        <taxon>Pucciniomycotina</taxon>
        <taxon>Microbotryomycetes</taxon>
        <taxon>Microbotryales</taxon>
        <taxon>Microbotryaceae</taxon>
        <taxon>Microbotryum</taxon>
    </lineage>
</organism>
<reference evidence="2" key="1">
    <citation type="submission" date="2016-10" db="EMBL/GenBank/DDBJ databases">
        <authorList>
            <person name="Jeantristanb JTB J.-T."/>
            <person name="Ricardo R."/>
        </authorList>
    </citation>
    <scope>NUCLEOTIDE SEQUENCE [LARGE SCALE GENOMIC DNA]</scope>
</reference>
<protein>
    <submittedName>
        <fullName evidence="1">BZ3500_MvSof-1268-A1-R1_Chr6-3g08946 protein</fullName>
    </submittedName>
</protein>
<dbReference type="AlphaFoldDB" id="A0A2X0KK42"/>
<dbReference type="Proteomes" id="UP000249723">
    <property type="component" value="Unassembled WGS sequence"/>
</dbReference>
<dbReference type="EMBL" id="FMWP01000048">
    <property type="protein sequence ID" value="SCZ93879.1"/>
    <property type="molecule type" value="Genomic_DNA"/>
</dbReference>
<dbReference type="PANTHER" id="PTHR45786:SF74">
    <property type="entry name" value="ATP-DEPENDENT DNA HELICASE"/>
    <property type="match status" value="1"/>
</dbReference>
<keyword evidence="2" id="KW-1185">Reference proteome</keyword>